<evidence type="ECO:0000313" key="1">
    <source>
        <dbReference type="EMBL" id="GCE03081.1"/>
    </source>
</evidence>
<sequence>MGMAVERVEALAITNFPQAHRLVVTTADKKLTIRAEGHRPDQIAMTVERVKTLATDNAP</sequence>
<proteinExistence type="predicted"/>
<accession>A0A401Z891</accession>
<dbReference type="Proteomes" id="UP000287224">
    <property type="component" value="Unassembled WGS sequence"/>
</dbReference>
<name>A0A401Z891_9CHLR</name>
<protein>
    <submittedName>
        <fullName evidence="1">Uncharacterized protein</fullName>
    </submittedName>
</protein>
<evidence type="ECO:0000313" key="2">
    <source>
        <dbReference type="Proteomes" id="UP000287224"/>
    </source>
</evidence>
<comment type="caution">
    <text evidence="1">The sequence shown here is derived from an EMBL/GenBank/DDBJ whole genome shotgun (WGS) entry which is preliminary data.</text>
</comment>
<gene>
    <name evidence="1" type="ORF">KDAU_04100</name>
</gene>
<keyword evidence="2" id="KW-1185">Reference proteome</keyword>
<dbReference type="EMBL" id="BIFQ01000001">
    <property type="protein sequence ID" value="GCE03081.1"/>
    <property type="molecule type" value="Genomic_DNA"/>
</dbReference>
<dbReference type="AlphaFoldDB" id="A0A401Z891"/>
<reference evidence="2" key="1">
    <citation type="submission" date="2018-12" db="EMBL/GenBank/DDBJ databases">
        <title>Tengunoibacter tsumagoiensis gen. nov., sp. nov., Dictyobacter kobayashii sp. nov., D. alpinus sp. nov., and D. joshuensis sp. nov. and description of Dictyobacteraceae fam. nov. within the order Ktedonobacterales isolated from Tengu-no-mugimeshi.</title>
        <authorList>
            <person name="Wang C.M."/>
            <person name="Zheng Y."/>
            <person name="Sakai Y."/>
            <person name="Toyoda A."/>
            <person name="Minakuchi Y."/>
            <person name="Abe K."/>
            <person name="Yokota A."/>
            <person name="Yabe S."/>
        </authorList>
    </citation>
    <scope>NUCLEOTIDE SEQUENCE [LARGE SCALE GENOMIC DNA]</scope>
    <source>
        <strain evidence="2">S-27</strain>
    </source>
</reference>
<organism evidence="1 2">
    <name type="scientific">Dictyobacter aurantiacus</name>
    <dbReference type="NCBI Taxonomy" id="1936993"/>
    <lineage>
        <taxon>Bacteria</taxon>
        <taxon>Bacillati</taxon>
        <taxon>Chloroflexota</taxon>
        <taxon>Ktedonobacteria</taxon>
        <taxon>Ktedonobacterales</taxon>
        <taxon>Dictyobacteraceae</taxon>
        <taxon>Dictyobacter</taxon>
    </lineage>
</organism>